<keyword evidence="4" id="KW-1185">Reference proteome</keyword>
<dbReference type="InterPro" id="IPR013320">
    <property type="entry name" value="ConA-like_dom_sf"/>
</dbReference>
<dbReference type="Gene3D" id="2.60.120.200">
    <property type="match status" value="1"/>
</dbReference>
<proteinExistence type="inferred from homology"/>
<dbReference type="Proteomes" id="UP001500936">
    <property type="component" value="Unassembled WGS sequence"/>
</dbReference>
<dbReference type="Pfam" id="PF00722">
    <property type="entry name" value="Glyco_hydro_16"/>
    <property type="match status" value="1"/>
</dbReference>
<dbReference type="PROSITE" id="PS51762">
    <property type="entry name" value="GH16_2"/>
    <property type="match status" value="1"/>
</dbReference>
<dbReference type="EMBL" id="BAABHB010000005">
    <property type="protein sequence ID" value="GAA4407830.1"/>
    <property type="molecule type" value="Genomic_DNA"/>
</dbReference>
<protein>
    <recommendedName>
        <fullName evidence="2">GH16 domain-containing protein</fullName>
    </recommendedName>
</protein>
<dbReference type="InterPro" id="IPR000757">
    <property type="entry name" value="Beta-glucanase-like"/>
</dbReference>
<comment type="caution">
    <text evidence="3">The sequence shown here is derived from an EMBL/GenBank/DDBJ whole genome shotgun (WGS) entry which is preliminary data.</text>
</comment>
<evidence type="ECO:0000259" key="2">
    <source>
        <dbReference type="PROSITE" id="PS51762"/>
    </source>
</evidence>
<dbReference type="PANTHER" id="PTHR10963:SF55">
    <property type="entry name" value="GLYCOSIDE HYDROLASE FAMILY 16 PROTEIN"/>
    <property type="match status" value="1"/>
</dbReference>
<evidence type="ECO:0000256" key="1">
    <source>
        <dbReference type="ARBA" id="ARBA00006865"/>
    </source>
</evidence>
<dbReference type="InterPro" id="IPR050546">
    <property type="entry name" value="Glycosyl_Hydrlase_16"/>
</dbReference>
<feature type="domain" description="GH16" evidence="2">
    <location>
        <begin position="1"/>
        <end position="222"/>
    </location>
</feature>
<organism evidence="3 4">
    <name type="scientific">Nibrella viscosa</name>
    <dbReference type="NCBI Taxonomy" id="1084524"/>
    <lineage>
        <taxon>Bacteria</taxon>
        <taxon>Pseudomonadati</taxon>
        <taxon>Bacteroidota</taxon>
        <taxon>Cytophagia</taxon>
        <taxon>Cytophagales</taxon>
        <taxon>Spirosomataceae</taxon>
        <taxon>Nibrella</taxon>
    </lineage>
</organism>
<accession>A0ABP8KJ41</accession>
<evidence type="ECO:0000313" key="4">
    <source>
        <dbReference type="Proteomes" id="UP001500936"/>
    </source>
</evidence>
<name>A0ABP8KJ41_9BACT</name>
<comment type="similarity">
    <text evidence="1">Belongs to the glycosyl hydrolase 16 family.</text>
</comment>
<evidence type="ECO:0000313" key="3">
    <source>
        <dbReference type="EMBL" id="GAA4407830.1"/>
    </source>
</evidence>
<reference evidence="4" key="1">
    <citation type="journal article" date="2019" name="Int. J. Syst. Evol. Microbiol.">
        <title>The Global Catalogue of Microorganisms (GCM) 10K type strain sequencing project: providing services to taxonomists for standard genome sequencing and annotation.</title>
        <authorList>
            <consortium name="The Broad Institute Genomics Platform"/>
            <consortium name="The Broad Institute Genome Sequencing Center for Infectious Disease"/>
            <person name="Wu L."/>
            <person name="Ma J."/>
        </authorList>
    </citation>
    <scope>NUCLEOTIDE SEQUENCE [LARGE SCALE GENOMIC DNA]</scope>
    <source>
        <strain evidence="4">JCM 17925</strain>
    </source>
</reference>
<sequence>MQYYLPQNVSVANGFLQLTAHKETYNSYAYTSGWVDTKQKVSYKYGRIVSRMKLPAGKGYWPAFWLAPRDEVYGSWPHSGEIDIMEYLGHETNKAYGTFHTVDNTRNHVFKSVSYTLPSGNLSNAYHDFELQWTPTELRWYAVLYTFWFDEVTFGKVGAAGARIPATEGQMPAFTVAPNPVADQFVLQHQPVQETDKTYTLTITDMQGKTQRAMLLINPAAN</sequence>
<dbReference type="RefSeq" id="WP_345268308.1">
    <property type="nucleotide sequence ID" value="NZ_BAABHB010000005.1"/>
</dbReference>
<gene>
    <name evidence="3" type="ORF">GCM10023187_28930</name>
</gene>
<dbReference type="PANTHER" id="PTHR10963">
    <property type="entry name" value="GLYCOSYL HYDROLASE-RELATED"/>
    <property type="match status" value="1"/>
</dbReference>
<dbReference type="CDD" id="cd08023">
    <property type="entry name" value="GH16_laminarinase_like"/>
    <property type="match status" value="1"/>
</dbReference>
<dbReference type="SUPFAM" id="SSF49899">
    <property type="entry name" value="Concanavalin A-like lectins/glucanases"/>
    <property type="match status" value="1"/>
</dbReference>